<comment type="caution">
    <text evidence="2">The sequence shown here is derived from an EMBL/GenBank/DDBJ whole genome shotgun (WGS) entry which is preliminary data.</text>
</comment>
<feature type="transmembrane region" description="Helical" evidence="1">
    <location>
        <begin position="23"/>
        <end position="44"/>
    </location>
</feature>
<proteinExistence type="predicted"/>
<keyword evidence="3" id="KW-1185">Reference proteome</keyword>
<keyword evidence="1" id="KW-1133">Transmembrane helix</keyword>
<dbReference type="Proteomes" id="UP000688137">
    <property type="component" value="Unassembled WGS sequence"/>
</dbReference>
<evidence type="ECO:0000313" key="3">
    <source>
        <dbReference type="Proteomes" id="UP000688137"/>
    </source>
</evidence>
<name>A0A8S1JT80_PARPR</name>
<sequence>MVFAYLKKRCIEYQYNPNLKKHIAINLILLVLTIIIRALFEIYLRQQLTSLNEFNQVQSEQQSQENNEIQINNPKLQIQNNHLKLSYMILDQFLHLMLSLEIIALIFQITLIINKEKQELPILDPLLKEQKDMSCSLQFVKSSNYGISSIQNNQPTYNSIEMLTFSRNKGTPNQIKNQFEERSPLNVKQYQLEKNVNLQKQEIPFIQDQNNSHSKIQIQSDNQILEIPSNKSIQKIPSNKKINQVEQSNTINQTQQIIYSKILGRAQKCINGKYQNIYIIQKCEKQENCNFFWISQIKSTNYFCLNCDQKNIIVQNNEQVEIKNNQNIKINQFFQSNKFEQQLDEMIQIYKDTQLTFCHSFQFCGFFWIKNKQDNQNEYYCPICQETYSTQNGENKDTIYKDIISQCSYCCVNTSQYFQATCFHTYHFECLKELGKNQLQTKILCIICNMNMMSCLKKNKMLPQETFEKIFTNQIQRIREETMHEGVEDLE</sequence>
<protein>
    <recommendedName>
        <fullName evidence="4">RING-type domain-containing protein</fullName>
    </recommendedName>
</protein>
<dbReference type="AlphaFoldDB" id="A0A8S1JT80"/>
<evidence type="ECO:0008006" key="4">
    <source>
        <dbReference type="Google" id="ProtNLM"/>
    </source>
</evidence>
<evidence type="ECO:0000313" key="2">
    <source>
        <dbReference type="EMBL" id="CAD8043366.1"/>
    </source>
</evidence>
<dbReference type="EMBL" id="CAJJDM010000002">
    <property type="protein sequence ID" value="CAD8043366.1"/>
    <property type="molecule type" value="Genomic_DNA"/>
</dbReference>
<reference evidence="2" key="1">
    <citation type="submission" date="2021-01" db="EMBL/GenBank/DDBJ databases">
        <authorList>
            <consortium name="Genoscope - CEA"/>
            <person name="William W."/>
        </authorList>
    </citation>
    <scope>NUCLEOTIDE SEQUENCE</scope>
</reference>
<dbReference type="OMA" id="CNFFWIS"/>
<keyword evidence="1" id="KW-0472">Membrane</keyword>
<gene>
    <name evidence="2" type="ORF">PPRIM_AZ9-3.1.T0050017</name>
</gene>
<keyword evidence="1" id="KW-0812">Transmembrane</keyword>
<organism evidence="2 3">
    <name type="scientific">Paramecium primaurelia</name>
    <dbReference type="NCBI Taxonomy" id="5886"/>
    <lineage>
        <taxon>Eukaryota</taxon>
        <taxon>Sar</taxon>
        <taxon>Alveolata</taxon>
        <taxon>Ciliophora</taxon>
        <taxon>Intramacronucleata</taxon>
        <taxon>Oligohymenophorea</taxon>
        <taxon>Peniculida</taxon>
        <taxon>Parameciidae</taxon>
        <taxon>Paramecium</taxon>
    </lineage>
</organism>
<accession>A0A8S1JT80</accession>
<evidence type="ECO:0000256" key="1">
    <source>
        <dbReference type="SAM" id="Phobius"/>
    </source>
</evidence>